<dbReference type="Gene3D" id="3.30.457.10">
    <property type="entry name" value="Copper amine oxidase-like, N-terminal domain"/>
    <property type="match status" value="1"/>
</dbReference>
<dbReference type="InterPro" id="IPR036582">
    <property type="entry name" value="Mao_N_sf"/>
</dbReference>
<evidence type="ECO:0000313" key="3">
    <source>
        <dbReference type="Proteomes" id="UP000430670"/>
    </source>
</evidence>
<gene>
    <name evidence="2" type="ORF">GJ688_13060</name>
</gene>
<comment type="caution">
    <text evidence="2">The sequence shown here is derived from an EMBL/GenBank/DDBJ whole genome shotgun (WGS) entry which is preliminary data.</text>
</comment>
<feature type="domain" description="Copper amine oxidase-like N-terminal" evidence="1">
    <location>
        <begin position="202"/>
        <end position="313"/>
    </location>
</feature>
<evidence type="ECO:0000259" key="1">
    <source>
        <dbReference type="Pfam" id="PF07833"/>
    </source>
</evidence>
<evidence type="ECO:0000313" key="2">
    <source>
        <dbReference type="EMBL" id="MTV49903.1"/>
    </source>
</evidence>
<dbReference type="InterPro" id="IPR012854">
    <property type="entry name" value="Cu_amine_oxidase-like_N"/>
</dbReference>
<sequence>MQNNRLVGKRLWQKAAWSGIVAVSILAGSVHWAGQAEAKTADIGAIAGVCQDDSLGYRLEFQNKTNDQSLRVEVNPLEPSKLVPIDTYYVTHALDVRMTNRNGQVVSSLAKPMRMAINFNEIDFKRASKMDTSQSITRFSVGYWDSGAQKWRVLPTKIYWNGTTGVAEAETTLGTGQYALLWSYEDAPKLSDVPENHIRLMVDYATINPPAEPYIKEGRTMVPLRVIAENLNTKVNWNGPEGRIDLVKDLKTIKMWIGKPDVLKDGVPLQLKDASPSVVPEIVDGSTFVPLRTVVDALGAKVEWDASTRTVKILNN</sequence>
<keyword evidence="3" id="KW-1185">Reference proteome</keyword>
<protein>
    <recommendedName>
        <fullName evidence="1">Copper amine oxidase-like N-terminal domain-containing protein</fullName>
    </recommendedName>
</protein>
<accession>A0A6I3SLT0</accession>
<dbReference type="SUPFAM" id="SSF55383">
    <property type="entry name" value="Copper amine oxidase, domain N"/>
    <property type="match status" value="1"/>
</dbReference>
<proteinExistence type="predicted"/>
<dbReference type="AlphaFoldDB" id="A0A6I3SLT0"/>
<dbReference type="Proteomes" id="UP000430670">
    <property type="component" value="Unassembled WGS sequence"/>
</dbReference>
<reference evidence="2 3" key="1">
    <citation type="submission" date="2019-11" db="EMBL/GenBank/DDBJ databases">
        <title>Whole-genome sequence of a the green, strictly anaerobic photosynthetic bacterium Heliobacillus mobilis DSM 6151.</title>
        <authorList>
            <person name="Kyndt J.A."/>
            <person name="Meyer T.E."/>
        </authorList>
    </citation>
    <scope>NUCLEOTIDE SEQUENCE [LARGE SCALE GENOMIC DNA]</scope>
    <source>
        <strain evidence="2 3">DSM 6151</strain>
    </source>
</reference>
<dbReference type="Pfam" id="PF07833">
    <property type="entry name" value="Cu_amine_oxidN1"/>
    <property type="match status" value="1"/>
</dbReference>
<name>A0A6I3SLT0_HELMO</name>
<dbReference type="RefSeq" id="WP_155477000.1">
    <property type="nucleotide sequence ID" value="NZ_WNKU01000016.1"/>
</dbReference>
<organism evidence="2 3">
    <name type="scientific">Heliobacterium mobile</name>
    <name type="common">Heliobacillus mobilis</name>
    <dbReference type="NCBI Taxonomy" id="28064"/>
    <lineage>
        <taxon>Bacteria</taxon>
        <taxon>Bacillati</taxon>
        <taxon>Bacillota</taxon>
        <taxon>Clostridia</taxon>
        <taxon>Eubacteriales</taxon>
        <taxon>Heliobacteriaceae</taxon>
        <taxon>Heliobacterium</taxon>
    </lineage>
</organism>
<dbReference type="EMBL" id="WNKU01000016">
    <property type="protein sequence ID" value="MTV49903.1"/>
    <property type="molecule type" value="Genomic_DNA"/>
</dbReference>
<dbReference type="OrthoDB" id="268113at2"/>